<protein>
    <submittedName>
        <fullName evidence="1">Uncharacterized protein</fullName>
    </submittedName>
</protein>
<sequence length="37" mass="4360">MPNNYQTPRYSKVLIQKQQRLNLVSSNKESVPLQNSR</sequence>
<name>A0A561PRC5_9BACT</name>
<proteinExistence type="predicted"/>
<dbReference type="EMBL" id="VIWO01000004">
    <property type="protein sequence ID" value="TWF40658.1"/>
    <property type="molecule type" value="Genomic_DNA"/>
</dbReference>
<reference evidence="1 2" key="1">
    <citation type="submission" date="2019-06" db="EMBL/GenBank/DDBJ databases">
        <title>Sorghum-associated microbial communities from plants grown in Nebraska, USA.</title>
        <authorList>
            <person name="Schachtman D."/>
        </authorList>
    </citation>
    <scope>NUCLEOTIDE SEQUENCE [LARGE SCALE GENOMIC DNA]</scope>
    <source>
        <strain evidence="1 2">1209</strain>
    </source>
</reference>
<evidence type="ECO:0000313" key="2">
    <source>
        <dbReference type="Proteomes" id="UP000320811"/>
    </source>
</evidence>
<accession>A0A561PRC5</accession>
<gene>
    <name evidence="1" type="ORF">FHW36_104341</name>
</gene>
<comment type="caution">
    <text evidence="1">The sequence shown here is derived from an EMBL/GenBank/DDBJ whole genome shotgun (WGS) entry which is preliminary data.</text>
</comment>
<dbReference type="Proteomes" id="UP000320811">
    <property type="component" value="Unassembled WGS sequence"/>
</dbReference>
<organism evidence="1 2">
    <name type="scientific">Chitinophaga polysaccharea</name>
    <dbReference type="NCBI Taxonomy" id="1293035"/>
    <lineage>
        <taxon>Bacteria</taxon>
        <taxon>Pseudomonadati</taxon>
        <taxon>Bacteroidota</taxon>
        <taxon>Chitinophagia</taxon>
        <taxon>Chitinophagales</taxon>
        <taxon>Chitinophagaceae</taxon>
        <taxon>Chitinophaga</taxon>
    </lineage>
</organism>
<dbReference type="AlphaFoldDB" id="A0A561PRC5"/>
<keyword evidence="2" id="KW-1185">Reference proteome</keyword>
<evidence type="ECO:0000313" key="1">
    <source>
        <dbReference type="EMBL" id="TWF40658.1"/>
    </source>
</evidence>